<name>A0A815P9M8_9BILA</name>
<dbReference type="Proteomes" id="UP000677228">
    <property type="component" value="Unassembled WGS sequence"/>
</dbReference>
<dbReference type="GO" id="GO:0016740">
    <property type="term" value="F:transferase activity"/>
    <property type="evidence" value="ECO:0007669"/>
    <property type="project" value="UniProtKB-KW"/>
</dbReference>
<keyword evidence="2" id="KW-0808">Transferase</keyword>
<proteinExistence type="inferred from homology"/>
<evidence type="ECO:0000313" key="4">
    <source>
        <dbReference type="EMBL" id="CAF1326966.1"/>
    </source>
</evidence>
<dbReference type="Proteomes" id="UP000663829">
    <property type="component" value="Unassembled WGS sequence"/>
</dbReference>
<dbReference type="Pfam" id="PF05686">
    <property type="entry name" value="Glyco_transf_90"/>
    <property type="match status" value="1"/>
</dbReference>
<dbReference type="EMBL" id="CAJNOK010021089">
    <property type="protein sequence ID" value="CAF1326966.1"/>
    <property type="molecule type" value="Genomic_DNA"/>
</dbReference>
<evidence type="ECO:0000256" key="2">
    <source>
        <dbReference type="ARBA" id="ARBA00022679"/>
    </source>
</evidence>
<dbReference type="PANTHER" id="PTHR12203">
    <property type="entry name" value="KDEL LYS-ASP-GLU-LEU CONTAINING - RELATED"/>
    <property type="match status" value="1"/>
</dbReference>
<dbReference type="InterPro" id="IPR006598">
    <property type="entry name" value="CAP10"/>
</dbReference>
<keyword evidence="8" id="KW-1185">Reference proteome</keyword>
<protein>
    <recommendedName>
        <fullName evidence="3">Glycosyl transferase CAP10 domain-containing protein</fullName>
    </recommendedName>
</protein>
<evidence type="ECO:0000313" key="8">
    <source>
        <dbReference type="Proteomes" id="UP000663829"/>
    </source>
</evidence>
<evidence type="ECO:0000313" key="7">
    <source>
        <dbReference type="EMBL" id="CAF4320742.1"/>
    </source>
</evidence>
<evidence type="ECO:0000313" key="6">
    <source>
        <dbReference type="EMBL" id="CAF4138279.1"/>
    </source>
</evidence>
<accession>A0A815P9M8</accession>
<sequence>MPEKAYPVNQLNISAKQRHLSKLTQIFKCYGDIDAKYFKKFYQLDCKNPFLETLSRLPMPDDVCDVFNGSVNGKALYSKISSDFKSFTNKINKNDIELMSKSCPACHHVQIINKQLYLVQQKSPSYETRSRSSKMLLKEVVDTFENIPDLEMFLDLLNLNELNGVKFNVPIFGLTKSTERLSQYFHSDGIILMPCFSFWSWPEPRLGRWRNKLETVPQIAEKIQFQERTNSVFWRGAPTGERQWFSMLSKKNQSILDIEFIQWSNVNIIMLNYAGSYKTIEEHCQYKYLLHQEGYSYSSRLKYLLLCRSVVIFAQFNGWEEYWYPLLEHKDNIVIFKDNGNETTFYNLLQYLFDNQKKAESIGKKGQELVQTYLNEQAVICYMRNLLIEYSKLFNYTPTVHSMAIKIDDFILSSNP</sequence>
<dbReference type="PANTHER" id="PTHR12203:SF35">
    <property type="entry name" value="PROTEIN O-GLUCOSYLTRANSFERASE 1"/>
    <property type="match status" value="1"/>
</dbReference>
<evidence type="ECO:0000259" key="3">
    <source>
        <dbReference type="SMART" id="SM00672"/>
    </source>
</evidence>
<comment type="caution">
    <text evidence="5">The sequence shown here is derived from an EMBL/GenBank/DDBJ whole genome shotgun (WGS) entry which is preliminary data.</text>
</comment>
<dbReference type="EMBL" id="CAJOBC010084688">
    <property type="protein sequence ID" value="CAF4320742.1"/>
    <property type="molecule type" value="Genomic_DNA"/>
</dbReference>
<dbReference type="EMBL" id="CAJNOQ010019242">
    <property type="protein sequence ID" value="CAF1446156.1"/>
    <property type="molecule type" value="Genomic_DNA"/>
</dbReference>
<dbReference type="AlphaFoldDB" id="A0A815P9M8"/>
<dbReference type="SMART" id="SM00672">
    <property type="entry name" value="CAP10"/>
    <property type="match status" value="1"/>
</dbReference>
<dbReference type="Proteomes" id="UP000681722">
    <property type="component" value="Unassembled WGS sequence"/>
</dbReference>
<evidence type="ECO:0000313" key="5">
    <source>
        <dbReference type="EMBL" id="CAF1446156.1"/>
    </source>
</evidence>
<feature type="domain" description="Glycosyl transferase CAP10" evidence="3">
    <location>
        <begin position="146"/>
        <end position="397"/>
    </location>
</feature>
<organism evidence="5 8">
    <name type="scientific">Didymodactylos carnosus</name>
    <dbReference type="NCBI Taxonomy" id="1234261"/>
    <lineage>
        <taxon>Eukaryota</taxon>
        <taxon>Metazoa</taxon>
        <taxon>Spiralia</taxon>
        <taxon>Gnathifera</taxon>
        <taxon>Rotifera</taxon>
        <taxon>Eurotatoria</taxon>
        <taxon>Bdelloidea</taxon>
        <taxon>Philodinida</taxon>
        <taxon>Philodinidae</taxon>
        <taxon>Didymodactylos</taxon>
    </lineage>
</organism>
<dbReference type="InterPro" id="IPR051091">
    <property type="entry name" value="O-Glucosyltr/Glycosyltrsf_90"/>
</dbReference>
<dbReference type="OrthoDB" id="202415at2759"/>
<gene>
    <name evidence="5" type="ORF">GPM918_LOCUS34552</name>
    <name evidence="4" type="ORF">OVA965_LOCUS29707</name>
    <name evidence="7" type="ORF">SRO942_LOCUS35253</name>
    <name evidence="6" type="ORF">TMI583_LOCUS30490</name>
</gene>
<dbReference type="Proteomes" id="UP000682733">
    <property type="component" value="Unassembled WGS sequence"/>
</dbReference>
<reference evidence="5" key="1">
    <citation type="submission" date="2021-02" db="EMBL/GenBank/DDBJ databases">
        <authorList>
            <person name="Nowell W R."/>
        </authorList>
    </citation>
    <scope>NUCLEOTIDE SEQUENCE</scope>
</reference>
<evidence type="ECO:0000256" key="1">
    <source>
        <dbReference type="ARBA" id="ARBA00010118"/>
    </source>
</evidence>
<comment type="similarity">
    <text evidence="1">Belongs to the glycosyltransferase 90 family.</text>
</comment>
<dbReference type="EMBL" id="CAJOBA010042702">
    <property type="protein sequence ID" value="CAF4138279.1"/>
    <property type="molecule type" value="Genomic_DNA"/>
</dbReference>